<comment type="caution">
    <text evidence="4">The sequence shown here is derived from an EMBL/GenBank/DDBJ whole genome shotgun (WGS) entry which is preliminary data.</text>
</comment>
<keyword evidence="3" id="KW-1015">Disulfide bond</keyword>
<dbReference type="Proteomes" id="UP000276587">
    <property type="component" value="Unassembled WGS sequence"/>
</dbReference>
<dbReference type="AlphaFoldDB" id="A0A3M4A8D6"/>
<reference evidence="4 5" key="1">
    <citation type="submission" date="2018-08" db="EMBL/GenBank/DDBJ databases">
        <title>Recombination of ecologically and evolutionarily significant loci maintains genetic cohesion in the Pseudomonas syringae species complex.</title>
        <authorList>
            <person name="Dillon M."/>
            <person name="Thakur S."/>
            <person name="Almeida R.N.D."/>
            <person name="Weir B.S."/>
            <person name="Guttman D.S."/>
        </authorList>
    </citation>
    <scope>NUCLEOTIDE SEQUENCE [LARGE SCALE GENOMIC DNA]</scope>
    <source>
        <strain evidence="4 5">ICMP 3555</strain>
    </source>
</reference>
<evidence type="ECO:0008006" key="6">
    <source>
        <dbReference type="Google" id="ProtNLM"/>
    </source>
</evidence>
<proteinExistence type="inferred from homology"/>
<dbReference type="InterPro" id="IPR003782">
    <property type="entry name" value="SCO1/SenC"/>
</dbReference>
<keyword evidence="5" id="KW-1185">Reference proteome</keyword>
<dbReference type="CDD" id="cd02968">
    <property type="entry name" value="SCO"/>
    <property type="match status" value="1"/>
</dbReference>
<keyword evidence="2" id="KW-0479">Metal-binding</keyword>
<feature type="binding site" evidence="2">
    <location>
        <position position="126"/>
    </location>
    <ligand>
        <name>Cu cation</name>
        <dbReference type="ChEBI" id="CHEBI:23378"/>
    </ligand>
</feature>
<dbReference type="SUPFAM" id="SSF52833">
    <property type="entry name" value="Thioredoxin-like"/>
    <property type="match status" value="1"/>
</dbReference>
<protein>
    <recommendedName>
        <fullName evidence="6">Thioredoxin domain-containing protein</fullName>
    </recommendedName>
</protein>
<feature type="binding site" evidence="2">
    <location>
        <position position="122"/>
    </location>
    <ligand>
        <name>Cu cation</name>
        <dbReference type="ChEBI" id="CHEBI:23378"/>
    </ligand>
</feature>
<feature type="disulfide bond" description="Redox-active" evidence="3">
    <location>
        <begin position="122"/>
        <end position="126"/>
    </location>
</feature>
<accession>A0A3M4A8D6</accession>
<comment type="similarity">
    <text evidence="1">Belongs to the SCO1/2 family.</text>
</comment>
<sequence>MKRGMPLWQNVADYVRFPGLVDWAPSKPDVSIQSNAGVSQDAPLMSTLFTRRKVLTGMGLLGLGGLLGGCDYSPKLNFKYGKDLSDKIMGRTFKLKNTAGETVTLSSFRGLMPVVFFGFTQCPAVCPTTLARAAQAKKLMGRDGEIMQVVFITLDPERDTPEILDRYVKAFDPSFEALYGTPEEIAVAAKEFGIFYEKIPAGDTYTLSHTATSFVFDTRGNLRLGLQASLTAKECAEDLLTVMEVC</sequence>
<evidence type="ECO:0000256" key="2">
    <source>
        <dbReference type="PIRSR" id="PIRSR603782-1"/>
    </source>
</evidence>
<evidence type="ECO:0000313" key="5">
    <source>
        <dbReference type="Proteomes" id="UP000276587"/>
    </source>
</evidence>
<dbReference type="GO" id="GO:0046872">
    <property type="term" value="F:metal ion binding"/>
    <property type="evidence" value="ECO:0007669"/>
    <property type="project" value="UniProtKB-KW"/>
</dbReference>
<keyword evidence="2" id="KW-0186">Copper</keyword>
<feature type="binding site" evidence="2">
    <location>
        <position position="209"/>
    </location>
    <ligand>
        <name>Cu cation</name>
        <dbReference type="ChEBI" id="CHEBI:23378"/>
    </ligand>
</feature>
<evidence type="ECO:0000313" key="4">
    <source>
        <dbReference type="EMBL" id="RMP03167.1"/>
    </source>
</evidence>
<dbReference type="PANTHER" id="PTHR12151">
    <property type="entry name" value="ELECTRON TRANSPORT PROTIN SCO1/SENC FAMILY MEMBER"/>
    <property type="match status" value="1"/>
</dbReference>
<evidence type="ECO:0000256" key="1">
    <source>
        <dbReference type="ARBA" id="ARBA00010996"/>
    </source>
</evidence>
<gene>
    <name evidence="4" type="ORF">ALQ29_01269</name>
</gene>
<dbReference type="InterPro" id="IPR036249">
    <property type="entry name" value="Thioredoxin-like_sf"/>
</dbReference>
<dbReference type="Pfam" id="PF02630">
    <property type="entry name" value="SCO1-SenC"/>
    <property type="match status" value="1"/>
</dbReference>
<name>A0A3M4A8D6_PSEMA</name>
<dbReference type="PANTHER" id="PTHR12151:SF25">
    <property type="entry name" value="LINALOOL DEHYDRATASE_ISOMERASE DOMAIN-CONTAINING PROTEIN"/>
    <property type="match status" value="1"/>
</dbReference>
<organism evidence="4 5">
    <name type="scientific">Pseudomonas marginalis pv. marginalis</name>
    <dbReference type="NCBI Taxonomy" id="97473"/>
    <lineage>
        <taxon>Bacteria</taxon>
        <taxon>Pseudomonadati</taxon>
        <taxon>Pseudomonadota</taxon>
        <taxon>Gammaproteobacteria</taxon>
        <taxon>Pseudomonadales</taxon>
        <taxon>Pseudomonadaceae</taxon>
        <taxon>Pseudomonas</taxon>
    </lineage>
</organism>
<dbReference type="EMBL" id="RBQF01000326">
    <property type="protein sequence ID" value="RMP03167.1"/>
    <property type="molecule type" value="Genomic_DNA"/>
</dbReference>
<dbReference type="Gene3D" id="3.40.30.10">
    <property type="entry name" value="Glutaredoxin"/>
    <property type="match status" value="1"/>
</dbReference>
<evidence type="ECO:0000256" key="3">
    <source>
        <dbReference type="PIRSR" id="PIRSR603782-2"/>
    </source>
</evidence>